<keyword evidence="1" id="KW-0472">Membrane</keyword>
<dbReference type="Proteomes" id="UP000217199">
    <property type="component" value="Unassembled WGS sequence"/>
</dbReference>
<dbReference type="Pfam" id="PF20151">
    <property type="entry name" value="DUF6533"/>
    <property type="match status" value="1"/>
</dbReference>
<dbReference type="InterPro" id="IPR045340">
    <property type="entry name" value="DUF6533"/>
</dbReference>
<keyword evidence="1" id="KW-0812">Transmembrane</keyword>
<organism evidence="3 4">
    <name type="scientific">Pyrrhoderma noxium</name>
    <dbReference type="NCBI Taxonomy" id="2282107"/>
    <lineage>
        <taxon>Eukaryota</taxon>
        <taxon>Fungi</taxon>
        <taxon>Dikarya</taxon>
        <taxon>Basidiomycota</taxon>
        <taxon>Agaricomycotina</taxon>
        <taxon>Agaricomycetes</taxon>
        <taxon>Hymenochaetales</taxon>
        <taxon>Hymenochaetaceae</taxon>
        <taxon>Pyrrhoderma</taxon>
    </lineage>
</organism>
<evidence type="ECO:0000313" key="3">
    <source>
        <dbReference type="EMBL" id="PAV21580.1"/>
    </source>
</evidence>
<accession>A0A286UPT3</accession>
<sequence>MAIVDTLFPYPHTFATSIQLSCVTFFFYYILTHIDEEIEYIWTKKWSLGKILYISVRTFGIVFALLVVLSNNYRWYNPFHEPVDIGFLKPACIHGMIYVGPGTVVILLSEAILQLRVYAIYARSKRILVLLLVLFAISVLNEVLLVLGITYKVKIRPTENSIFLHIGNVFNNITDLQSFSCTFNSYPMAPLSWIIILTIETILFTLVYLKYRQLKKEEGISLLRRTYQNQNIAIIIARDSTKYFAIIFVLCLLGTLASLGAEFDPNFIGTKDQVFTLFISGCLNAYHTLPIVAMSILAPKLLISIRTSYYKYTRTEGTTRTLTWEAAHFTRDTVE</sequence>
<proteinExistence type="predicted"/>
<evidence type="ECO:0000259" key="2">
    <source>
        <dbReference type="Pfam" id="PF20151"/>
    </source>
</evidence>
<feature type="transmembrane region" description="Helical" evidence="1">
    <location>
        <begin position="127"/>
        <end position="151"/>
    </location>
</feature>
<evidence type="ECO:0000313" key="4">
    <source>
        <dbReference type="Proteomes" id="UP000217199"/>
    </source>
</evidence>
<evidence type="ECO:0000256" key="1">
    <source>
        <dbReference type="SAM" id="Phobius"/>
    </source>
</evidence>
<feature type="domain" description="DUF6533" evidence="2">
    <location>
        <begin position="18"/>
        <end position="62"/>
    </location>
</feature>
<dbReference type="OrthoDB" id="2684609at2759"/>
<feature type="transmembrane region" description="Helical" evidence="1">
    <location>
        <begin position="93"/>
        <end position="115"/>
    </location>
</feature>
<feature type="transmembrane region" description="Helical" evidence="1">
    <location>
        <begin position="12"/>
        <end position="31"/>
    </location>
</feature>
<dbReference type="InParanoid" id="A0A286UPT3"/>
<keyword evidence="1" id="KW-1133">Transmembrane helix</keyword>
<feature type="transmembrane region" description="Helical" evidence="1">
    <location>
        <begin position="243"/>
        <end position="261"/>
    </location>
</feature>
<comment type="caution">
    <text evidence="3">The sequence shown here is derived from an EMBL/GenBank/DDBJ whole genome shotgun (WGS) entry which is preliminary data.</text>
</comment>
<dbReference type="EMBL" id="NBII01000002">
    <property type="protein sequence ID" value="PAV21580.1"/>
    <property type="molecule type" value="Genomic_DNA"/>
</dbReference>
<reference evidence="3 4" key="1">
    <citation type="journal article" date="2017" name="Mol. Ecol.">
        <title>Comparative and population genomic landscape of Phellinus noxius: A hypervariable fungus causing root rot in trees.</title>
        <authorList>
            <person name="Chung C.L."/>
            <person name="Lee T.J."/>
            <person name="Akiba M."/>
            <person name="Lee H.H."/>
            <person name="Kuo T.H."/>
            <person name="Liu D."/>
            <person name="Ke H.M."/>
            <person name="Yokoi T."/>
            <person name="Roa M.B."/>
            <person name="Lu M.J."/>
            <person name="Chang Y.Y."/>
            <person name="Ann P.J."/>
            <person name="Tsai J.N."/>
            <person name="Chen C.Y."/>
            <person name="Tzean S.S."/>
            <person name="Ota Y."/>
            <person name="Hattori T."/>
            <person name="Sahashi N."/>
            <person name="Liou R.F."/>
            <person name="Kikuchi T."/>
            <person name="Tsai I.J."/>
        </authorList>
    </citation>
    <scope>NUCLEOTIDE SEQUENCE [LARGE SCALE GENOMIC DNA]</scope>
    <source>
        <strain evidence="3 4">FFPRI411160</strain>
    </source>
</reference>
<feature type="transmembrane region" description="Helical" evidence="1">
    <location>
        <begin position="191"/>
        <end position="209"/>
    </location>
</feature>
<keyword evidence="4" id="KW-1185">Reference proteome</keyword>
<feature type="transmembrane region" description="Helical" evidence="1">
    <location>
        <begin position="51"/>
        <end position="73"/>
    </location>
</feature>
<name>A0A286UPT3_9AGAM</name>
<protein>
    <recommendedName>
        <fullName evidence="2">DUF6533 domain-containing protein</fullName>
    </recommendedName>
</protein>
<gene>
    <name evidence="3" type="ORF">PNOK_0153700</name>
</gene>
<dbReference type="AlphaFoldDB" id="A0A286UPT3"/>
<feature type="transmembrane region" description="Helical" evidence="1">
    <location>
        <begin position="273"/>
        <end position="298"/>
    </location>
</feature>